<dbReference type="STRING" id="225324.SAMN02745126_02271"/>
<dbReference type="PANTHER" id="PTHR43459">
    <property type="entry name" value="ENOYL-COA HYDRATASE"/>
    <property type="match status" value="1"/>
</dbReference>
<dbReference type="PANTHER" id="PTHR43459:SF1">
    <property type="entry name" value="EG:BACN32G11.4 PROTEIN"/>
    <property type="match status" value="1"/>
</dbReference>
<evidence type="ECO:0000256" key="1">
    <source>
        <dbReference type="ARBA" id="ARBA00005254"/>
    </source>
</evidence>
<gene>
    <name evidence="2" type="ORF">SAMN02745126_02271</name>
</gene>
<evidence type="ECO:0000313" key="3">
    <source>
        <dbReference type="Proteomes" id="UP000190092"/>
    </source>
</evidence>
<keyword evidence="3" id="KW-1185">Reference proteome</keyword>
<dbReference type="AlphaFoldDB" id="A0A1T4NGA4"/>
<reference evidence="3" key="1">
    <citation type="submission" date="2017-02" db="EMBL/GenBank/DDBJ databases">
        <authorList>
            <person name="Varghese N."/>
            <person name="Submissions S."/>
        </authorList>
    </citation>
    <scope>NUCLEOTIDE SEQUENCE [LARGE SCALE GENOMIC DNA]</scope>
    <source>
        <strain evidence="3">ATCC 27094</strain>
    </source>
</reference>
<comment type="similarity">
    <text evidence="1">Belongs to the enoyl-CoA hydratase/isomerase family.</text>
</comment>
<protein>
    <submittedName>
        <fullName evidence="2">Enoyl-CoA hydratase/carnithine racemase</fullName>
    </submittedName>
</protein>
<dbReference type="EMBL" id="FUWJ01000002">
    <property type="protein sequence ID" value="SJZ78185.1"/>
    <property type="molecule type" value="Genomic_DNA"/>
</dbReference>
<proteinExistence type="inferred from homology"/>
<accession>A0A1T4NGA4</accession>
<evidence type="ECO:0000313" key="2">
    <source>
        <dbReference type="EMBL" id="SJZ78185.1"/>
    </source>
</evidence>
<sequence length="270" mass="29016">MDIDTGTTELLCSVRDGVAVITLNRPEARNAMSDKLTPALRTQIKERGEDPDVGAILITGAGTAFCSGGDVKGMGGRGPRGQMSFEERLADLRWRQTNLTGALVALRKPTVAALPGAAAGAGLAIALACDIRIAARSAFVSTGYAKIGLTGDYGIAWLLTRTVGPARARELMFTAERVDAERGERIGLFNRIVDDARLQDEAFAFAKSLADGPRLALASMKDNLDEALHIDYPTALHREAERLVRASRTADHKEAVQAFVEKRKPVFKGR</sequence>
<dbReference type="Pfam" id="PF00378">
    <property type="entry name" value="ECH_1"/>
    <property type="match status" value="1"/>
</dbReference>
<dbReference type="Gene3D" id="1.10.12.10">
    <property type="entry name" value="Lyase 2-enoyl-coa Hydratase, Chain A, domain 2"/>
    <property type="match status" value="1"/>
</dbReference>
<dbReference type="SUPFAM" id="SSF52096">
    <property type="entry name" value="ClpP/crotonase"/>
    <property type="match status" value="1"/>
</dbReference>
<dbReference type="InterPro" id="IPR014748">
    <property type="entry name" value="Enoyl-CoA_hydra_C"/>
</dbReference>
<dbReference type="Gene3D" id="3.90.226.10">
    <property type="entry name" value="2-enoyl-CoA Hydratase, Chain A, domain 1"/>
    <property type="match status" value="1"/>
</dbReference>
<dbReference type="OrthoDB" id="9781757at2"/>
<organism evidence="2 3">
    <name type="scientific">Enhydrobacter aerosaccus</name>
    <dbReference type="NCBI Taxonomy" id="225324"/>
    <lineage>
        <taxon>Bacteria</taxon>
        <taxon>Pseudomonadati</taxon>
        <taxon>Pseudomonadota</taxon>
        <taxon>Alphaproteobacteria</taxon>
        <taxon>Hyphomicrobiales</taxon>
        <taxon>Enhydrobacter</taxon>
    </lineage>
</organism>
<dbReference type="GO" id="GO:0003824">
    <property type="term" value="F:catalytic activity"/>
    <property type="evidence" value="ECO:0007669"/>
    <property type="project" value="UniProtKB-ARBA"/>
</dbReference>
<dbReference type="InterPro" id="IPR029045">
    <property type="entry name" value="ClpP/crotonase-like_dom_sf"/>
</dbReference>
<name>A0A1T4NGA4_9HYPH</name>
<dbReference type="Proteomes" id="UP000190092">
    <property type="component" value="Unassembled WGS sequence"/>
</dbReference>
<dbReference type="RefSeq" id="WP_085933978.1">
    <property type="nucleotide sequence ID" value="NZ_FUWJ01000002.1"/>
</dbReference>
<dbReference type="CDD" id="cd06558">
    <property type="entry name" value="crotonase-like"/>
    <property type="match status" value="1"/>
</dbReference>
<dbReference type="InterPro" id="IPR001753">
    <property type="entry name" value="Enoyl-CoA_hydra/iso"/>
</dbReference>